<evidence type="ECO:0000313" key="4">
    <source>
        <dbReference type="Proteomes" id="UP000050786"/>
    </source>
</evidence>
<name>A0A0P1E187_9RHOB</name>
<evidence type="ECO:0000313" key="1">
    <source>
        <dbReference type="EMBL" id="CUH41661.1"/>
    </source>
</evidence>
<organism evidence="1 4">
    <name type="scientific">Ruegeria atlantica</name>
    <dbReference type="NCBI Taxonomy" id="81569"/>
    <lineage>
        <taxon>Bacteria</taxon>
        <taxon>Pseudomonadati</taxon>
        <taxon>Pseudomonadota</taxon>
        <taxon>Alphaproteobacteria</taxon>
        <taxon>Rhodobacterales</taxon>
        <taxon>Roseobacteraceae</taxon>
        <taxon>Ruegeria</taxon>
    </lineage>
</organism>
<accession>A0A0P1E187</accession>
<gene>
    <name evidence="2" type="ORF">RUA4292_02756</name>
    <name evidence="1" type="ORF">RUM4293_00539</name>
</gene>
<evidence type="ECO:0000313" key="2">
    <source>
        <dbReference type="EMBL" id="CUH48573.1"/>
    </source>
</evidence>
<sequence length="33" mass="3528">MLRLAGQRQEDILFRAQSQAKGAVNGVEAIEAG</sequence>
<protein>
    <submittedName>
        <fullName evidence="1">Uncharacterized protein</fullName>
    </submittedName>
</protein>
<reference evidence="4" key="1">
    <citation type="submission" date="2015-09" db="EMBL/GenBank/DDBJ databases">
        <authorList>
            <person name="Rodrigo-Torres L."/>
            <person name="Arahal D.R."/>
        </authorList>
    </citation>
    <scope>NUCLEOTIDE SEQUENCE [LARGE SCALE GENOMIC DNA]</scope>
    <source>
        <strain evidence="4">CECT 4293</strain>
    </source>
</reference>
<keyword evidence="4" id="KW-1185">Reference proteome</keyword>
<reference evidence="1 3" key="2">
    <citation type="submission" date="2015-09" db="EMBL/GenBank/DDBJ databases">
        <authorList>
            <consortium name="Swine Surveillance"/>
        </authorList>
    </citation>
    <scope>NUCLEOTIDE SEQUENCE [LARGE SCALE GENOMIC DNA]</scope>
    <source>
        <strain evidence="2 3">CECT 4292</strain>
        <strain evidence="1">CECT 4293</strain>
    </source>
</reference>
<dbReference type="EMBL" id="CYPS01000008">
    <property type="protein sequence ID" value="CUH41661.1"/>
    <property type="molecule type" value="Genomic_DNA"/>
</dbReference>
<dbReference type="EMBL" id="CYPU01000039">
    <property type="protein sequence ID" value="CUH48573.1"/>
    <property type="molecule type" value="Genomic_DNA"/>
</dbReference>
<proteinExistence type="predicted"/>
<dbReference type="AlphaFoldDB" id="A0A0P1E187"/>
<dbReference type="Proteomes" id="UP000050783">
    <property type="component" value="Unassembled WGS sequence"/>
</dbReference>
<dbReference type="STRING" id="81569.RUM4293_00539"/>
<evidence type="ECO:0000313" key="3">
    <source>
        <dbReference type="Proteomes" id="UP000050783"/>
    </source>
</evidence>
<dbReference type="Proteomes" id="UP000050786">
    <property type="component" value="Unassembled WGS sequence"/>
</dbReference>